<dbReference type="PROSITE" id="PS01014">
    <property type="entry name" value="NUSG"/>
    <property type="match status" value="1"/>
</dbReference>
<dbReference type="InterPro" id="IPR014722">
    <property type="entry name" value="Rib_uL2_dom2"/>
</dbReference>
<dbReference type="Gene3D" id="2.30.30.30">
    <property type="match status" value="1"/>
</dbReference>
<protein>
    <recommendedName>
        <fullName evidence="5 6">Transcription termination/antitermination protein NusG</fullName>
    </recommendedName>
</protein>
<evidence type="ECO:0000256" key="4">
    <source>
        <dbReference type="ARBA" id="ARBA00023163"/>
    </source>
</evidence>
<dbReference type="Proteomes" id="UP000187735">
    <property type="component" value="Chromosome"/>
</dbReference>
<evidence type="ECO:0000256" key="5">
    <source>
        <dbReference type="HAMAP-Rule" id="MF_00948"/>
    </source>
</evidence>
<dbReference type="GO" id="GO:0006353">
    <property type="term" value="P:DNA-templated transcription termination"/>
    <property type="evidence" value="ECO:0007669"/>
    <property type="project" value="UniProtKB-UniRule"/>
</dbReference>
<evidence type="ECO:0000256" key="7">
    <source>
        <dbReference type="RuleBase" id="RU000538"/>
    </source>
</evidence>
<keyword evidence="2 5" id="KW-0889">Transcription antitermination</keyword>
<dbReference type="InterPro" id="IPR015869">
    <property type="entry name" value="Transcrpt_antiterm_NusG_bac_CS"/>
</dbReference>
<dbReference type="PRINTS" id="PR00338">
    <property type="entry name" value="NUSGTNSCPFCT"/>
</dbReference>
<evidence type="ECO:0000259" key="8">
    <source>
        <dbReference type="SMART" id="SM00738"/>
    </source>
</evidence>
<dbReference type="SMART" id="SM00739">
    <property type="entry name" value="KOW"/>
    <property type="match status" value="1"/>
</dbReference>
<dbReference type="GO" id="GO:0006354">
    <property type="term" value="P:DNA-templated transcription elongation"/>
    <property type="evidence" value="ECO:0007669"/>
    <property type="project" value="UniProtKB-UniRule"/>
</dbReference>
<dbReference type="GO" id="GO:0031564">
    <property type="term" value="P:transcription antitermination"/>
    <property type="evidence" value="ECO:0007669"/>
    <property type="project" value="UniProtKB-UniRule"/>
</dbReference>
<dbReference type="SUPFAM" id="SSF50104">
    <property type="entry name" value="Translation proteins SH3-like domain"/>
    <property type="match status" value="1"/>
</dbReference>
<dbReference type="EMBL" id="CP017641">
    <property type="protein sequence ID" value="APZ96069.1"/>
    <property type="molecule type" value="Genomic_DNA"/>
</dbReference>
<comment type="function">
    <text evidence="5 7">Participates in transcription elongation, termination and antitermination.</text>
</comment>
<keyword evidence="1 5" id="KW-0806">Transcription termination</keyword>
<dbReference type="InterPro" id="IPR005824">
    <property type="entry name" value="KOW"/>
</dbReference>
<dbReference type="RefSeq" id="WP_077028615.1">
    <property type="nucleotide sequence ID" value="NZ_CP017641.1"/>
</dbReference>
<dbReference type="GO" id="GO:0005829">
    <property type="term" value="C:cytosol"/>
    <property type="evidence" value="ECO:0007669"/>
    <property type="project" value="TreeGrafter"/>
</dbReference>
<evidence type="ECO:0000256" key="1">
    <source>
        <dbReference type="ARBA" id="ARBA00022472"/>
    </source>
</evidence>
<dbReference type="Gene3D" id="3.30.70.940">
    <property type="entry name" value="NusG, N-terminal domain"/>
    <property type="match status" value="1"/>
</dbReference>
<keyword evidence="4 5" id="KW-0804">Transcription</keyword>
<organism evidence="10 11">
    <name type="scientific">Fuerstiella marisgermanici</name>
    <dbReference type="NCBI Taxonomy" id="1891926"/>
    <lineage>
        <taxon>Bacteria</taxon>
        <taxon>Pseudomonadati</taxon>
        <taxon>Planctomycetota</taxon>
        <taxon>Planctomycetia</taxon>
        <taxon>Planctomycetales</taxon>
        <taxon>Planctomycetaceae</taxon>
        <taxon>Fuerstiella</taxon>
    </lineage>
</organism>
<dbReference type="PANTHER" id="PTHR30265:SF2">
    <property type="entry name" value="TRANSCRIPTION TERMINATION_ANTITERMINATION PROTEIN NUSG"/>
    <property type="match status" value="1"/>
</dbReference>
<proteinExistence type="inferred from homology"/>
<sequence length="188" mass="21210">MSNESPESGSSEEKLWYVLKVQTNRERTIRDALLKKIRLEDLEESFGEIMIPSEKVVDTRSGKAREHNRKLFPGYIMINMILNDETWYLVRDTSGVGDFAGAAGKPMPMEQFEVDRMLGKAEEDADSAPKVKIEFEVGDVVKIREGAFEAFEGTIDAIDQHSGKVSVLVEVFGRSTPVELDHWQVESV</sequence>
<dbReference type="InterPro" id="IPR036735">
    <property type="entry name" value="NGN_dom_sf"/>
</dbReference>
<evidence type="ECO:0000313" key="11">
    <source>
        <dbReference type="Proteomes" id="UP000187735"/>
    </source>
</evidence>
<dbReference type="STRING" id="1891926.Fuma_05732"/>
<dbReference type="KEGG" id="fmr:Fuma_05732"/>
<comment type="similarity">
    <text evidence="5 7">Belongs to the NusG family.</text>
</comment>
<dbReference type="InterPro" id="IPR001062">
    <property type="entry name" value="Transcrpt_antiterm_NusG"/>
</dbReference>
<dbReference type="CDD" id="cd09891">
    <property type="entry name" value="NGN_Bact_1"/>
    <property type="match status" value="1"/>
</dbReference>
<dbReference type="Pfam" id="PF02357">
    <property type="entry name" value="NusG"/>
    <property type="match status" value="1"/>
</dbReference>
<evidence type="ECO:0000256" key="6">
    <source>
        <dbReference type="NCBIfam" id="TIGR00922"/>
    </source>
</evidence>
<dbReference type="HAMAP" id="MF_00948">
    <property type="entry name" value="NusG"/>
    <property type="match status" value="1"/>
</dbReference>
<dbReference type="OrthoDB" id="9809075at2"/>
<reference evidence="10 11" key="1">
    <citation type="journal article" date="2016" name="Front. Microbiol.">
        <title>Fuerstia marisgermanicae gen. nov., sp. nov., an Unusual Member of the Phylum Planctomycetes from the German Wadden Sea.</title>
        <authorList>
            <person name="Kohn T."/>
            <person name="Heuer A."/>
            <person name="Jogler M."/>
            <person name="Vollmers J."/>
            <person name="Boedeker C."/>
            <person name="Bunk B."/>
            <person name="Rast P."/>
            <person name="Borchert D."/>
            <person name="Glockner I."/>
            <person name="Freese H.M."/>
            <person name="Klenk H.P."/>
            <person name="Overmann J."/>
            <person name="Kaster A.K."/>
            <person name="Rohde M."/>
            <person name="Wiegand S."/>
            <person name="Jogler C."/>
        </authorList>
    </citation>
    <scope>NUCLEOTIDE SEQUENCE [LARGE SCALE GENOMIC DNA]</scope>
    <source>
        <strain evidence="10 11">NH11</strain>
    </source>
</reference>
<dbReference type="SUPFAM" id="SSF82679">
    <property type="entry name" value="N-utilization substance G protein NusG, N-terminal domain"/>
    <property type="match status" value="1"/>
</dbReference>
<dbReference type="PANTHER" id="PTHR30265">
    <property type="entry name" value="RHO-INTERACTING TRANSCRIPTION TERMINATION FACTOR NUSG"/>
    <property type="match status" value="1"/>
</dbReference>
<dbReference type="NCBIfam" id="TIGR00922">
    <property type="entry name" value="nusG"/>
    <property type="match status" value="1"/>
</dbReference>
<dbReference type="InterPro" id="IPR043425">
    <property type="entry name" value="NusG-like"/>
</dbReference>
<dbReference type="InterPro" id="IPR006645">
    <property type="entry name" value="NGN-like_dom"/>
</dbReference>
<feature type="domain" description="KOW" evidence="9">
    <location>
        <begin position="134"/>
        <end position="161"/>
    </location>
</feature>
<dbReference type="SMART" id="SM00738">
    <property type="entry name" value="NGN"/>
    <property type="match status" value="1"/>
</dbReference>
<keyword evidence="11" id="KW-1185">Reference proteome</keyword>
<name>A0A1P8WPS5_9PLAN</name>
<evidence type="ECO:0000259" key="9">
    <source>
        <dbReference type="SMART" id="SM00739"/>
    </source>
</evidence>
<dbReference type="AlphaFoldDB" id="A0A1P8WPS5"/>
<dbReference type="InterPro" id="IPR047050">
    <property type="entry name" value="NGN"/>
</dbReference>
<feature type="domain" description="NusG-like N-terminal" evidence="8">
    <location>
        <begin position="13"/>
        <end position="121"/>
    </location>
</feature>
<evidence type="ECO:0000256" key="3">
    <source>
        <dbReference type="ARBA" id="ARBA00023015"/>
    </source>
</evidence>
<evidence type="ECO:0000256" key="2">
    <source>
        <dbReference type="ARBA" id="ARBA00022814"/>
    </source>
</evidence>
<keyword evidence="3 5" id="KW-0805">Transcription regulation</keyword>
<evidence type="ECO:0000313" key="10">
    <source>
        <dbReference type="EMBL" id="APZ96069.1"/>
    </source>
</evidence>
<dbReference type="InterPro" id="IPR008991">
    <property type="entry name" value="Translation_prot_SH3-like_sf"/>
</dbReference>
<gene>
    <name evidence="5" type="primary">nusG</name>
    <name evidence="10" type="ORF">Fuma_05732</name>
</gene>
<dbReference type="CDD" id="cd06091">
    <property type="entry name" value="KOW_NusG"/>
    <property type="match status" value="1"/>
</dbReference>
<dbReference type="GO" id="GO:0032784">
    <property type="term" value="P:regulation of DNA-templated transcription elongation"/>
    <property type="evidence" value="ECO:0007669"/>
    <property type="project" value="InterPro"/>
</dbReference>
<accession>A0A1P8WPS5</accession>